<evidence type="ECO:0000313" key="5">
    <source>
        <dbReference type="EMBL" id="CAB9514481.1"/>
    </source>
</evidence>
<accession>A0A9N8HHS8</accession>
<sequence length="646" mass="69533">MGNTIDPVDSDDVGNRGSGFTESMNSSSLNSHGPSSSMHQDIHQQVTTVLTNGDSIEMEDEAEGNTSSPMENPSPDFSSFENIDGSTGSSASATARYNWRRYVPSSGTGGGCLRFFRWLVVGGSKFAEPQSDEELNDNLQKLPRCLLLLRKYDRIYGMPTRGDAKDQAFVLREICRDLYGGGAPLWALESVLQRAALGLTGQPDVNRFMLPRKAYLYNPGSDTTAMFSIERGFNMQKMDAMEKVAIRLCTFASNIHAVSGIPARMPKTMEFSTAAHRESVKLRESGIPFASGDFEGETEDDNQNNQHHTNWSHGTNKEEDYQAALAHSILNLASGGRGLFSYVHSPESMAKIDQIDADANRLQQNTRPWLIVACKAVASAGTCAFWFGGSWYDMIVAGILAIVVSAIGTSSVISKQERIVYETVAGALVGLAAGVIALMFPHDTCCAAMVIAAVLDLLQGFRVVYSIIEIMSKHTVSGGADLLEGLLFTTLISFSLRCGLSKGGASSELNSFVSAAAVAFSAGILSRFTGRQAVGNTSSGMYVLVPGADMVSSMFVTGSFTSAFFTSIISQAIAIGIGGWTGTILCSPTVLGTTRGLLWQHKGLKLELQIGGSSRRSKDSRDRRRQSPVSEARGNVADHPSTRLRF</sequence>
<evidence type="ECO:0000256" key="1">
    <source>
        <dbReference type="ARBA" id="ARBA00034125"/>
    </source>
</evidence>
<feature type="domain" description="Threonine/serine exporter-like N-terminal" evidence="4">
    <location>
        <begin position="363"/>
        <end position="497"/>
    </location>
</feature>
<dbReference type="EMBL" id="CAICTM010000655">
    <property type="protein sequence ID" value="CAB9514481.1"/>
    <property type="molecule type" value="Genomic_DNA"/>
</dbReference>
<dbReference type="Pfam" id="PF06738">
    <property type="entry name" value="ThrE"/>
    <property type="match status" value="1"/>
</dbReference>
<comment type="caution">
    <text evidence="5">The sequence shown here is derived from an EMBL/GenBank/DDBJ whole genome shotgun (WGS) entry which is preliminary data.</text>
</comment>
<feature type="region of interest" description="Disordered" evidence="2">
    <location>
        <begin position="1"/>
        <end position="41"/>
    </location>
</feature>
<keyword evidence="3" id="KW-0472">Membrane</keyword>
<feature type="transmembrane region" description="Helical" evidence="3">
    <location>
        <begin position="420"/>
        <end position="441"/>
    </location>
</feature>
<dbReference type="GO" id="GO:0022857">
    <property type="term" value="F:transmembrane transporter activity"/>
    <property type="evidence" value="ECO:0007669"/>
    <property type="project" value="InterPro"/>
</dbReference>
<dbReference type="PANTHER" id="PTHR31082">
    <property type="entry name" value="PHEROMONE-REGULATED MEMBRANE PROTEIN 10"/>
    <property type="match status" value="1"/>
</dbReference>
<feature type="compositionally biased region" description="Polar residues" evidence="2">
    <location>
        <begin position="303"/>
        <end position="314"/>
    </location>
</feature>
<keyword evidence="3" id="KW-1133">Transmembrane helix</keyword>
<dbReference type="InterPro" id="IPR010619">
    <property type="entry name" value="ThrE-like_N"/>
</dbReference>
<evidence type="ECO:0000313" key="6">
    <source>
        <dbReference type="Proteomes" id="UP001153069"/>
    </source>
</evidence>
<feature type="compositionally biased region" description="Low complexity" evidence="2">
    <location>
        <begin position="23"/>
        <end position="39"/>
    </location>
</feature>
<dbReference type="PANTHER" id="PTHR31082:SF4">
    <property type="entry name" value="PHEROMONE-REGULATED MEMBRANE PROTEIN 10"/>
    <property type="match status" value="1"/>
</dbReference>
<evidence type="ECO:0000256" key="3">
    <source>
        <dbReference type="SAM" id="Phobius"/>
    </source>
</evidence>
<dbReference type="OrthoDB" id="43949at2759"/>
<reference evidence="5" key="1">
    <citation type="submission" date="2020-06" db="EMBL/GenBank/DDBJ databases">
        <authorList>
            <consortium name="Plant Systems Biology data submission"/>
        </authorList>
    </citation>
    <scope>NUCLEOTIDE SEQUENCE</scope>
    <source>
        <strain evidence="5">D6</strain>
    </source>
</reference>
<organism evidence="5 6">
    <name type="scientific">Seminavis robusta</name>
    <dbReference type="NCBI Taxonomy" id="568900"/>
    <lineage>
        <taxon>Eukaryota</taxon>
        <taxon>Sar</taxon>
        <taxon>Stramenopiles</taxon>
        <taxon>Ochrophyta</taxon>
        <taxon>Bacillariophyta</taxon>
        <taxon>Bacillariophyceae</taxon>
        <taxon>Bacillariophycidae</taxon>
        <taxon>Naviculales</taxon>
        <taxon>Naviculaceae</taxon>
        <taxon>Seminavis</taxon>
    </lineage>
</organism>
<feature type="region of interest" description="Disordered" evidence="2">
    <location>
        <begin position="611"/>
        <end position="646"/>
    </location>
</feature>
<gene>
    <name evidence="5" type="ORF">SEMRO_656_G182360.1</name>
</gene>
<dbReference type="Proteomes" id="UP001153069">
    <property type="component" value="Unassembled WGS sequence"/>
</dbReference>
<feature type="region of interest" description="Disordered" evidence="2">
    <location>
        <begin position="59"/>
        <end position="91"/>
    </location>
</feature>
<dbReference type="AlphaFoldDB" id="A0A9N8HHS8"/>
<keyword evidence="3" id="KW-0812">Transmembrane</keyword>
<feature type="transmembrane region" description="Helical" evidence="3">
    <location>
        <begin position="541"/>
        <end position="565"/>
    </location>
</feature>
<feature type="transmembrane region" description="Helical" evidence="3">
    <location>
        <begin position="571"/>
        <end position="592"/>
    </location>
</feature>
<comment type="similarity">
    <text evidence="1">Belongs to the ThrE exporter (TC 2.A.79) family.</text>
</comment>
<dbReference type="InterPro" id="IPR051361">
    <property type="entry name" value="ThrE/Ser_Exporter"/>
</dbReference>
<evidence type="ECO:0000256" key="2">
    <source>
        <dbReference type="SAM" id="MobiDB-lite"/>
    </source>
</evidence>
<feature type="transmembrane region" description="Helical" evidence="3">
    <location>
        <begin position="447"/>
        <end position="468"/>
    </location>
</feature>
<name>A0A9N8HHS8_9STRA</name>
<protein>
    <submittedName>
        <fullName evidence="5">Pheromone-regulated membrane protein</fullName>
    </submittedName>
</protein>
<feature type="compositionally biased region" description="Polar residues" evidence="2">
    <location>
        <begin position="64"/>
        <end position="81"/>
    </location>
</feature>
<proteinExistence type="inferred from homology"/>
<feature type="region of interest" description="Disordered" evidence="2">
    <location>
        <begin position="291"/>
        <end position="314"/>
    </location>
</feature>
<keyword evidence="6" id="KW-1185">Reference proteome</keyword>
<feature type="transmembrane region" description="Helical" evidence="3">
    <location>
        <begin position="394"/>
        <end position="413"/>
    </location>
</feature>
<evidence type="ECO:0000259" key="4">
    <source>
        <dbReference type="Pfam" id="PF06738"/>
    </source>
</evidence>